<dbReference type="SUPFAM" id="SSF50978">
    <property type="entry name" value="WD40 repeat-like"/>
    <property type="match status" value="1"/>
</dbReference>
<feature type="compositionally biased region" description="Basic and acidic residues" evidence="2">
    <location>
        <begin position="407"/>
        <end position="423"/>
    </location>
</feature>
<dbReference type="PANTHER" id="PTHR16022:SF0">
    <property type="entry name" value="CYTOPLASMIC DYNEIN 2 INTERMEDIATE CHAIN 1"/>
    <property type="match status" value="1"/>
</dbReference>
<feature type="compositionally biased region" description="Basic and acidic residues" evidence="2">
    <location>
        <begin position="1872"/>
        <end position="1883"/>
    </location>
</feature>
<dbReference type="SMART" id="SM00320">
    <property type="entry name" value="WD40"/>
    <property type="match status" value="9"/>
</dbReference>
<dbReference type="PROSITE" id="PS50082">
    <property type="entry name" value="WD_REPEATS_2"/>
    <property type="match status" value="3"/>
</dbReference>
<feature type="repeat" description="WD" evidence="1">
    <location>
        <begin position="1552"/>
        <end position="1585"/>
    </location>
</feature>
<feature type="compositionally biased region" description="Polar residues" evidence="2">
    <location>
        <begin position="1849"/>
        <end position="1860"/>
    </location>
</feature>
<dbReference type="InterPro" id="IPR015943">
    <property type="entry name" value="WD40/YVTN_repeat-like_dom_sf"/>
</dbReference>
<accession>A0AA88Q817</accession>
<evidence type="ECO:0000256" key="2">
    <source>
        <dbReference type="SAM" id="MobiDB-lite"/>
    </source>
</evidence>
<dbReference type="EMBL" id="JAUYZG010000002">
    <property type="protein sequence ID" value="KAK2913971.1"/>
    <property type="molecule type" value="Genomic_DNA"/>
</dbReference>
<dbReference type="GO" id="GO:0005868">
    <property type="term" value="C:cytoplasmic dynein complex"/>
    <property type="evidence" value="ECO:0007669"/>
    <property type="project" value="InterPro"/>
</dbReference>
<feature type="compositionally biased region" description="Acidic residues" evidence="2">
    <location>
        <begin position="351"/>
        <end position="363"/>
    </location>
</feature>
<evidence type="ECO:0000313" key="3">
    <source>
        <dbReference type="EMBL" id="KAK2913971.1"/>
    </source>
</evidence>
<keyword evidence="1" id="KW-0853">WD repeat</keyword>
<proteinExistence type="predicted"/>
<feature type="compositionally biased region" description="Acidic residues" evidence="2">
    <location>
        <begin position="376"/>
        <end position="406"/>
    </location>
</feature>
<name>A0AA88Q817_9TELE</name>
<feature type="compositionally biased region" description="Low complexity" evidence="2">
    <location>
        <begin position="1959"/>
        <end position="1970"/>
    </location>
</feature>
<dbReference type="FunFam" id="2.130.10.10:FF:000585">
    <property type="entry name" value="WD repeat domain 60"/>
    <property type="match status" value="1"/>
</dbReference>
<evidence type="ECO:0000256" key="1">
    <source>
        <dbReference type="PROSITE-ProRule" id="PRU00221"/>
    </source>
</evidence>
<dbReference type="InterPro" id="IPR011047">
    <property type="entry name" value="Quinoprotein_ADH-like_sf"/>
</dbReference>
<dbReference type="InterPro" id="IPR036322">
    <property type="entry name" value="WD40_repeat_dom_sf"/>
</dbReference>
<evidence type="ECO:0000313" key="4">
    <source>
        <dbReference type="Proteomes" id="UP001187343"/>
    </source>
</evidence>
<dbReference type="Gene3D" id="2.130.10.10">
    <property type="entry name" value="YVTN repeat-like/Quinoprotein amine dehydrogenase"/>
    <property type="match status" value="5"/>
</dbReference>
<dbReference type="GO" id="GO:0045503">
    <property type="term" value="F:dynein light chain binding"/>
    <property type="evidence" value="ECO:0007669"/>
    <property type="project" value="InterPro"/>
</dbReference>
<feature type="region of interest" description="Disordered" evidence="2">
    <location>
        <begin position="572"/>
        <end position="597"/>
    </location>
</feature>
<keyword evidence="4" id="KW-1185">Reference proteome</keyword>
<evidence type="ECO:0008006" key="5">
    <source>
        <dbReference type="Google" id="ProtNLM"/>
    </source>
</evidence>
<dbReference type="Pfam" id="PF00400">
    <property type="entry name" value="WD40"/>
    <property type="match status" value="5"/>
</dbReference>
<feature type="compositionally biased region" description="Pro residues" evidence="2">
    <location>
        <begin position="1912"/>
        <end position="1958"/>
    </location>
</feature>
<dbReference type="SUPFAM" id="SSF50998">
    <property type="entry name" value="Quinoprotein alcohol dehydrogenase-like"/>
    <property type="match status" value="1"/>
</dbReference>
<feature type="region of interest" description="Disordered" evidence="2">
    <location>
        <begin position="1849"/>
        <end position="1970"/>
    </location>
</feature>
<dbReference type="InterPro" id="IPR042505">
    <property type="entry name" value="DYNC2I1"/>
</dbReference>
<sequence length="2293" mass="261222">MYPVKKKTKEDTWRSDDLKVHIQAHNEESKRRSKREEEHRKYRDGESLDRRHRDPDRDARREKEKQKERESTNERSKQIDPDRDIKTEVIREDRYKERTRERERDNRHRDGDDTRHNRAEKENSERRRNREKDRFKDRDIDMYHQGDRGTNREREKDRDRRRAERDRERRSETDRRREGEKEERERDKERERERRERHRARESEQNRHEYEEKQRDGERRERRNEKEHSGHKEKEHRRDREDREKRRDKESHGTNTSHSREAEQHHQEWKESKDYFLGIKDGDREKAREREERDRQREKRHKEASDSKRSDRERKHKDLTSHDLNERINGDKEEPTKTPQLTWRSMQAEISDPDYPVENEETEEAKQSSKDYHNDYEEDFEDYEEDFEDVGEEDDDNEEEEEEEKEEHDNKAREDKRELSPKRREEIEAIQKAIDEENERIYSVRSKPTTTKSAVTQRDLNMCFCCVFTERHSDRSQTHGKIIDFVSAKQREISQKVAKKQKKRSEELLRLIDLDFSITFSLLDLPPVNEYDMYIKNFGTANTKQAYVQCNEDNTDRDIQTEEVDMTDKWTQHPPEANAACGGSKASQDTADESTSRINTNSQRLTAFLRSAAQVMAVLIEENMAESNSVRRLRSQTDALSFSDGCIQLNTKLPFLHGRHVSLLQFSQVQRQTLLSVHPPSSKSSAVRLDSETIICIWNIWEPSRPQKILLYESEVRCCCFSPGKVTLVFAGTEVGSVVAWDLREHTGTHLNLVVGQEVWTLRYPTFSTDAVLSGVGHLSPVVSIEPVVATADTSSKSTLTADIDESLGLSFQLGSLDENGVLTLWVVVELPKGNDSGSQTDLGLRPGGKVKLLHSSSLQTAEKSPQDVIMGFGPPASLQLKFLPSDSNHYFIGTNMGLVRHGTRHSLKVLPKFYRSQFDSCRPVEVTAVDFSPSGEPLFLVGCSDGTVRLHSVLREDPLMEWSGCSSGAPVLSVQWSQTRPAVFCVLDAASDLHIWDLAVKDYLPVVTENIHNDRVTAMAVFGEPAKQNTFSGIALAKQSGKMEIQYFKELLTVNHGNVSSSILTHGLCHVFHLSFEETISHMTCGEGAAGFASLHSNGHVRFYYPDGRLRDTSFCQSLTIHYAGLTSTHLPGRLVGWGPGAILTILDDEMNPLVNAVEPMDVRVCKILEDSNELVTAGMGNVCVWCLTHLVCRKRVVEGLGRQVVFAHLALMPGGTQQGLRALAAYGRAVVVVDLTEGCIMEHKKNLHLREITGMVYCPHRDIVVTASDMTIRVWGADWELQMAFVGHTALVTSLVLCPVSGLLFSSSLDGTLRCWRPEVGDQVQAISIPNGCSPPLVMGGPDSAGTFFSYSTNRVDFWTFNSLYNLHSRLDGVLRGPVHQILTPPSPPSFRACVVCIHGNNNVTVVAEETGEVLTRFQANGRVRCADYCVPKEILLVLTEDGMVTIASTLTSPVTILDEWHGIEHWDWSCGKTEANIGTVCCMVLYTDVTDTQSGQEEWRSLQMQKSHKPKKIKLLHDAKNRFLIILGHCGGYVSVVNMHSGKIQFRTSAHNNQTISSMQAYPNSGYLLTAGEDKALLVWRVFPCAQQCLSLHFSVLCDLPPVLMALMGTQLTLALKDPENDTYSLVQYSLESQSRTDQQLNEKHHNKITGLCACHQLSVFASSSQDGTVRIWDMENHLLRILELNAEPECLAYCESGDLLLGITGDLCRISRTQLLPLDCRTQNSELPKSWLPIMSHKCRTVSCHDAKKNGPERSDRIKDPDIGALMTRHKDLESLRKGEVECRRRKPATLQTKQEAFSNYLGLIYRQPLDIRIPEEDMFDVYAILFPPKLPELPPLSPASFTDGLSTRVHSPKTQSKLHEVQPLYDEEQKKEGKEADMHLTPIVETPSTQKSPLPPSPVAETLIYPPQKPLPPIKSPTPPPTPPSEPASPSPSLAPPLLTPVPPSPSSAPTSPPKQLTPLPTPPSSSHLPDFLMQFVDEQWFQKMFPDLSCISSSLCPKEFCMHLLDFMMSCSMAQKNSILNGLLLLTQQEILDKKSLGTGLLVCLENCIHKNMSREKQHFVGELLNLMVYLSPDSFDTIVELLAMLANKEVDLKALVVCVLQRLGVEEAELWLCPELESWNSLTKHQCNQHHSLRDMASHWLLTWTRKYRVHSGSVFLRSEGIQSVFSPVEVLKYFCSVQRGKQTRPPPPPPEGRKDAVIVPSDLPRLKPIQRLGETYSMSRIRGPQGRLLPPLPHRPVLMEFPRFVSLPTAHVTLSSSFSLDFRNFKRPSPQRYFFLERSYVQYYR</sequence>
<dbReference type="Proteomes" id="UP001187343">
    <property type="component" value="Unassembled WGS sequence"/>
</dbReference>
<feature type="repeat" description="WD" evidence="1">
    <location>
        <begin position="1287"/>
        <end position="1328"/>
    </location>
</feature>
<reference evidence="3" key="1">
    <citation type="submission" date="2023-08" db="EMBL/GenBank/DDBJ databases">
        <title>Chromosome-level Genome Assembly of mud carp (Cirrhinus molitorella).</title>
        <authorList>
            <person name="Liu H."/>
        </authorList>
    </citation>
    <scope>NUCLEOTIDE SEQUENCE</scope>
    <source>
        <strain evidence="3">Prfri</strain>
        <tissue evidence="3">Muscle</tissue>
    </source>
</reference>
<comment type="caution">
    <text evidence="3">The sequence shown here is derived from an EMBL/GenBank/DDBJ whole genome shotgun (WGS) entry which is preliminary data.</text>
</comment>
<dbReference type="GO" id="GO:0045504">
    <property type="term" value="F:dynein heavy chain binding"/>
    <property type="evidence" value="ECO:0007669"/>
    <property type="project" value="InterPro"/>
</dbReference>
<dbReference type="GO" id="GO:0042073">
    <property type="term" value="P:intraciliary transport"/>
    <property type="evidence" value="ECO:0007669"/>
    <property type="project" value="InterPro"/>
</dbReference>
<feature type="repeat" description="WD" evidence="1">
    <location>
        <begin position="1645"/>
        <end position="1680"/>
    </location>
</feature>
<organism evidence="3 4">
    <name type="scientific">Cirrhinus molitorella</name>
    <name type="common">mud carp</name>
    <dbReference type="NCBI Taxonomy" id="172907"/>
    <lineage>
        <taxon>Eukaryota</taxon>
        <taxon>Metazoa</taxon>
        <taxon>Chordata</taxon>
        <taxon>Craniata</taxon>
        <taxon>Vertebrata</taxon>
        <taxon>Euteleostomi</taxon>
        <taxon>Actinopterygii</taxon>
        <taxon>Neopterygii</taxon>
        <taxon>Teleostei</taxon>
        <taxon>Ostariophysi</taxon>
        <taxon>Cypriniformes</taxon>
        <taxon>Cyprinidae</taxon>
        <taxon>Labeoninae</taxon>
        <taxon>Labeonini</taxon>
        <taxon>Cirrhinus</taxon>
    </lineage>
</organism>
<dbReference type="InterPro" id="IPR001680">
    <property type="entry name" value="WD40_rpt"/>
</dbReference>
<feature type="compositionally biased region" description="Basic and acidic residues" evidence="2">
    <location>
        <begin position="8"/>
        <end position="336"/>
    </location>
</feature>
<protein>
    <recommendedName>
        <fullName evidence="5">WD repeat domain 60</fullName>
    </recommendedName>
</protein>
<feature type="region of interest" description="Disordered" evidence="2">
    <location>
        <begin position="1"/>
        <end position="423"/>
    </location>
</feature>
<dbReference type="PROSITE" id="PS50294">
    <property type="entry name" value="WD_REPEATS_REGION"/>
    <property type="match status" value="2"/>
</dbReference>
<feature type="compositionally biased region" description="Basic and acidic residues" evidence="2">
    <location>
        <begin position="364"/>
        <end position="375"/>
    </location>
</feature>
<dbReference type="PANTHER" id="PTHR16022">
    <property type="entry name" value="WD REPEAT DOMAIN 60"/>
    <property type="match status" value="1"/>
</dbReference>
<dbReference type="GO" id="GO:0005929">
    <property type="term" value="C:cilium"/>
    <property type="evidence" value="ECO:0007669"/>
    <property type="project" value="GOC"/>
</dbReference>
<gene>
    <name evidence="3" type="ORF">Q8A67_002370</name>
</gene>